<dbReference type="Gene3D" id="3.90.1150.200">
    <property type="match status" value="1"/>
</dbReference>
<proteinExistence type="predicted"/>
<dbReference type="STRING" id="659014.SAMN04487996_112133"/>
<dbReference type="Pfam" id="PF08818">
    <property type="entry name" value="DUF1801"/>
    <property type="match status" value="1"/>
</dbReference>
<reference evidence="3" key="1">
    <citation type="submission" date="2016-10" db="EMBL/GenBank/DDBJ databases">
        <authorList>
            <person name="Varghese N."/>
            <person name="Submissions S."/>
        </authorList>
    </citation>
    <scope>NUCLEOTIDE SEQUENCE [LARGE SCALE GENOMIC DNA]</scope>
    <source>
        <strain evidence="3">DSM 25329</strain>
    </source>
</reference>
<dbReference type="AlphaFoldDB" id="A0A1G7NR68"/>
<dbReference type="OrthoDB" id="115213at2"/>
<keyword evidence="3" id="KW-1185">Reference proteome</keyword>
<dbReference type="InterPro" id="IPR014922">
    <property type="entry name" value="YdhG-like"/>
</dbReference>
<protein>
    <submittedName>
        <fullName evidence="2">Uncharacterized conserved protein YdhG, YjbR/CyaY-like superfamily, DUF1801 family</fullName>
    </submittedName>
</protein>
<evidence type="ECO:0000259" key="1">
    <source>
        <dbReference type="Pfam" id="PF08818"/>
    </source>
</evidence>
<feature type="domain" description="YdhG-like" evidence="1">
    <location>
        <begin position="21"/>
        <end position="112"/>
    </location>
</feature>
<organism evidence="2 3">
    <name type="scientific">Dyadobacter soli</name>
    <dbReference type="NCBI Taxonomy" id="659014"/>
    <lineage>
        <taxon>Bacteria</taxon>
        <taxon>Pseudomonadati</taxon>
        <taxon>Bacteroidota</taxon>
        <taxon>Cytophagia</taxon>
        <taxon>Cytophagales</taxon>
        <taxon>Spirosomataceae</taxon>
        <taxon>Dyadobacter</taxon>
    </lineage>
</organism>
<dbReference type="SUPFAM" id="SSF159888">
    <property type="entry name" value="YdhG-like"/>
    <property type="match status" value="1"/>
</dbReference>
<sequence>MAATKPSSIDEYIASFPEDVQQILQEIRAVIRDAAPDATETISYDMPTFNLNGTYLIYFAGWKKHVALYPVSGSIAEALSTELSGYKGTKGSVHFPLNKPMPLDLIRKITKLRIAENEAAARK</sequence>
<accession>A0A1G7NR68</accession>
<name>A0A1G7NR68_9BACT</name>
<gene>
    <name evidence="2" type="ORF">SAMN04487996_112133</name>
</gene>
<dbReference type="EMBL" id="FNAN01000012">
    <property type="protein sequence ID" value="SDF76492.1"/>
    <property type="molecule type" value="Genomic_DNA"/>
</dbReference>
<evidence type="ECO:0000313" key="3">
    <source>
        <dbReference type="Proteomes" id="UP000198748"/>
    </source>
</evidence>
<dbReference type="RefSeq" id="WP_090154081.1">
    <property type="nucleotide sequence ID" value="NZ_FNAN01000012.1"/>
</dbReference>
<evidence type="ECO:0000313" key="2">
    <source>
        <dbReference type="EMBL" id="SDF76492.1"/>
    </source>
</evidence>
<dbReference type="Proteomes" id="UP000198748">
    <property type="component" value="Unassembled WGS sequence"/>
</dbReference>